<keyword evidence="2" id="KW-0812">Transmembrane</keyword>
<reference evidence="5" key="3">
    <citation type="submission" date="2023-05" db="EMBL/GenBank/DDBJ databases">
        <authorList>
            <person name="Smith C.H."/>
        </authorList>
    </citation>
    <scope>NUCLEOTIDE SEQUENCE</scope>
    <source>
        <strain evidence="5">CHS0354</strain>
        <tissue evidence="5">Mantle</tissue>
    </source>
</reference>
<evidence type="ECO:0000256" key="2">
    <source>
        <dbReference type="SAM" id="Phobius"/>
    </source>
</evidence>
<dbReference type="SMART" id="SM00181">
    <property type="entry name" value="EGF"/>
    <property type="match status" value="11"/>
</dbReference>
<dbReference type="PROSITE" id="PS00022">
    <property type="entry name" value="EGF_1"/>
    <property type="match status" value="1"/>
</dbReference>
<name>A0AAE0RTC8_9BIVA</name>
<evidence type="ECO:0000259" key="4">
    <source>
        <dbReference type="PROSITE" id="PS50026"/>
    </source>
</evidence>
<dbReference type="SMART" id="SM01411">
    <property type="entry name" value="Ephrin_rec_like"/>
    <property type="match status" value="24"/>
</dbReference>
<dbReference type="PROSITE" id="PS50026">
    <property type="entry name" value="EGF_3"/>
    <property type="match status" value="1"/>
</dbReference>
<dbReference type="SMART" id="SM00261">
    <property type="entry name" value="FU"/>
    <property type="match status" value="8"/>
</dbReference>
<dbReference type="InterPro" id="IPR009030">
    <property type="entry name" value="Growth_fac_rcpt_cys_sf"/>
</dbReference>
<keyword evidence="6" id="KW-1185">Reference proteome</keyword>
<dbReference type="GO" id="GO:0007165">
    <property type="term" value="P:signal transduction"/>
    <property type="evidence" value="ECO:0007669"/>
    <property type="project" value="TreeGrafter"/>
</dbReference>
<keyword evidence="2" id="KW-0472">Membrane</keyword>
<dbReference type="Proteomes" id="UP001195483">
    <property type="component" value="Unassembled WGS sequence"/>
</dbReference>
<dbReference type="Gene3D" id="2.10.50.10">
    <property type="entry name" value="Tumor Necrosis Factor Receptor, subunit A, domain 2"/>
    <property type="match status" value="23"/>
</dbReference>
<comment type="caution">
    <text evidence="5">The sequence shown here is derived from an EMBL/GenBank/DDBJ whole genome shotgun (WGS) entry which is preliminary data.</text>
</comment>
<dbReference type="GO" id="GO:0009986">
    <property type="term" value="C:cell surface"/>
    <property type="evidence" value="ECO:0007669"/>
    <property type="project" value="TreeGrafter"/>
</dbReference>
<comment type="caution">
    <text evidence="1">Lacks conserved residue(s) required for the propagation of feature annotation.</text>
</comment>
<dbReference type="SUPFAM" id="SSF57196">
    <property type="entry name" value="EGF/Laminin"/>
    <property type="match status" value="1"/>
</dbReference>
<dbReference type="Pfam" id="PF07699">
    <property type="entry name" value="Ephrin_rec_like"/>
    <property type="match status" value="24"/>
</dbReference>
<organism evidence="5 6">
    <name type="scientific">Potamilus streckersoni</name>
    <dbReference type="NCBI Taxonomy" id="2493646"/>
    <lineage>
        <taxon>Eukaryota</taxon>
        <taxon>Metazoa</taxon>
        <taxon>Spiralia</taxon>
        <taxon>Lophotrochozoa</taxon>
        <taxon>Mollusca</taxon>
        <taxon>Bivalvia</taxon>
        <taxon>Autobranchia</taxon>
        <taxon>Heteroconchia</taxon>
        <taxon>Palaeoheterodonta</taxon>
        <taxon>Unionida</taxon>
        <taxon>Unionoidea</taxon>
        <taxon>Unionidae</taxon>
        <taxon>Ambleminae</taxon>
        <taxon>Lampsilini</taxon>
        <taxon>Potamilus</taxon>
    </lineage>
</organism>
<dbReference type="InterPro" id="IPR000742">
    <property type="entry name" value="EGF"/>
</dbReference>
<accession>A0AAE0RTC8</accession>
<sequence length="1576" mass="171870">MMAGWHYMVSLVGVYVQVSGIFSQNCTTGSGSLNGQCLAVCSPGNYLNATNNVCFQCELGFYQDQNNATSCKSCGTERITLIRGSPSYLYCVVPCPVGRYHTDTVNTAACEECPVGQYQNASGQQSCLICPSGRTTYLTGSALCYDICNVGSFFNTTLVSCQYCPPGQYQPNTGKMECSSCPPGYVSTTGASQCQVFCSAGQHIDNRTSQCVPCEIGTYQPETSQTSCISCGSPENWVTNRTGSISISDCSFFCPSGYYKVGINSCESCPIGTYKDSAIDRFGTCQQCPPDSTTNGTRTTSIAFCNVYLCSPGTFWNLNQTRCQPCQRGTYQPNSGLTSCIPCESSKTTNSTGAIYVNQCIFICQRGYYHNSTTDKCYPCPVGFYQDVADQMFCKTCGFALTTLYQASTSINDCIEMCSSGTQYTSIGICEPCLRGTYRTAGIGIVVCQNCPNGFTTTGTGTTQISDCNIVTCYPGTYRTVNNTCEACPLGTYQPDFYQEFCSSCGPASNWLTEQVGSVRKDQCKFFCPSGYAVTSNNTCDMCPIGYYKDNTINVFGLCIQCPSNSLTASPGSTSINNCSLAECPAGYQRDNTLNGCQPCAIGFYQPSVNQNVCISCQPNYSTRSLASDSSSDCELYCPSGQNLQNESCISCQRGYYKDNAISPFMMCTRCPPNYVTPSTGSTSISNCYVRDCPAGTKRNQNDTGCIDCELGFYQPTPYETSCIQCQSGYSTSTTGSTSVTQCNRYCPPGTELINNTSQCSTCQIGFYKESVFSTVCNKCMDGFITENTGSTSVLSCNIVACEAGSYRDVTTNTCQLCPIGEYQDSKYQTSCKPCGAPASIFLWQTNRTGSTSLSECIYHCPSGYELRQDGKCYICPVGQYKDNIMNILSTCTVCPDGKVTPGEGAIAQSQCSIRDCPAGYFASKIVDRCIPCGFGEYQPRRNQTGCMICPTGTSTKQTGSTSISECFFYCQSGYESFPTNASTCQECERGYYKDNSMGIFTFCTRCPANFTTNRTAAVSSAECNIRICPLGFYINQINQCTLCPKGMYQDQLFRSSCIPCPPGQTTNSSGSFNVMDCYQVLCPSGEHYLNGVCQPCEIGYYKVGLNADRCQPCSNGIITLSKGSSSPTDCFIPACLAGQYLVEYSFVHECRPCPIGTYQDEIWQSYCKPCRSGYITIKTSSISLDACVAECLDGQVRSNDTGLCVPCPVGTYSTMGVNPKCVPCLNGLLTPAAGSITIADCSISPCEKGYRYIIQREQCEICPRGTYQPDDGKFICNYCPADRYYTSQEGATDVTECRSPCLIGQGFNQNTQQCFDCPVGTYQPIPFSFACIECPNGRKYTNSTGSIQESDCLSYCGSLSRNECSINTTCADDSSVPDGYTCVCKEFYTAKESLGSKPGRVCIHQCDTNFCMNNALCSKTDSGPVCSCSGWYKGERCQERLAAENVMDDKSRWIIPVVIAVVIFILIVIAFIVWFCFRDGFQPLKKSLGTSHYVESRAIVQDDHIYRTPAPRMLYAMPKITAMTYKPAGNIIFKDGTIKPEPELVYDNPRFQRLYENTGFQRLSRRSGEVSVYET</sequence>
<feature type="chain" id="PRO_5041900735" description="EGF-like domain-containing protein" evidence="3">
    <location>
        <begin position="21"/>
        <end position="1576"/>
    </location>
</feature>
<keyword evidence="1" id="KW-0245">EGF-like domain</keyword>
<feature type="transmembrane region" description="Helical" evidence="2">
    <location>
        <begin position="1454"/>
        <end position="1478"/>
    </location>
</feature>
<dbReference type="InterPro" id="IPR052071">
    <property type="entry name" value="SCUB_EGF-like_domain"/>
</dbReference>
<reference evidence="5" key="1">
    <citation type="journal article" date="2021" name="Genome Biol. Evol.">
        <title>A High-Quality Reference Genome for a Parasitic Bivalve with Doubly Uniparental Inheritance (Bivalvia: Unionida).</title>
        <authorList>
            <person name="Smith C.H."/>
        </authorList>
    </citation>
    <scope>NUCLEOTIDE SEQUENCE</scope>
    <source>
        <strain evidence="5">CHS0354</strain>
    </source>
</reference>
<evidence type="ECO:0000256" key="3">
    <source>
        <dbReference type="SAM" id="SignalP"/>
    </source>
</evidence>
<keyword evidence="2" id="KW-1133">Transmembrane helix</keyword>
<dbReference type="PANTHER" id="PTHR24046">
    <property type="entry name" value="SIGNAL PEPTIDE, CUB AND EGF-LIKE DOMAIN-CONTAINING"/>
    <property type="match status" value="1"/>
</dbReference>
<gene>
    <name evidence="5" type="ORF">CHS0354_033305</name>
</gene>
<evidence type="ECO:0000313" key="5">
    <source>
        <dbReference type="EMBL" id="KAK3579234.1"/>
    </source>
</evidence>
<keyword evidence="1" id="KW-1015">Disulfide bond</keyword>
<feature type="signal peptide" evidence="3">
    <location>
        <begin position="1"/>
        <end position="20"/>
    </location>
</feature>
<dbReference type="InterPro" id="IPR006212">
    <property type="entry name" value="Furin_repeat"/>
</dbReference>
<feature type="domain" description="EGF-like" evidence="4">
    <location>
        <begin position="1404"/>
        <end position="1439"/>
    </location>
</feature>
<proteinExistence type="predicted"/>
<dbReference type="PANTHER" id="PTHR24046:SF5">
    <property type="entry name" value="EGF-LIKE DOMAIN-CONTAINING PROTEIN"/>
    <property type="match status" value="1"/>
</dbReference>
<evidence type="ECO:0000313" key="6">
    <source>
        <dbReference type="Proteomes" id="UP001195483"/>
    </source>
</evidence>
<reference evidence="5" key="2">
    <citation type="journal article" date="2021" name="Genome Biol. Evol.">
        <title>Developing a high-quality reference genome for a parasitic bivalve with doubly uniparental inheritance (Bivalvia: Unionida).</title>
        <authorList>
            <person name="Smith C.H."/>
        </authorList>
    </citation>
    <scope>NUCLEOTIDE SEQUENCE</scope>
    <source>
        <strain evidence="5">CHS0354</strain>
        <tissue evidence="5">Mantle</tissue>
    </source>
</reference>
<dbReference type="EMBL" id="JAEAOA010001954">
    <property type="protein sequence ID" value="KAK3579234.1"/>
    <property type="molecule type" value="Genomic_DNA"/>
</dbReference>
<keyword evidence="3" id="KW-0732">Signal</keyword>
<evidence type="ECO:0000256" key="1">
    <source>
        <dbReference type="PROSITE-ProRule" id="PRU00076"/>
    </source>
</evidence>
<protein>
    <recommendedName>
        <fullName evidence="4">EGF-like domain-containing protein</fullName>
    </recommendedName>
</protein>
<feature type="disulfide bond" evidence="1">
    <location>
        <begin position="1429"/>
        <end position="1438"/>
    </location>
</feature>
<dbReference type="GO" id="GO:0005615">
    <property type="term" value="C:extracellular space"/>
    <property type="evidence" value="ECO:0007669"/>
    <property type="project" value="TreeGrafter"/>
</dbReference>
<dbReference type="SUPFAM" id="SSF57184">
    <property type="entry name" value="Growth factor receptor domain"/>
    <property type="match status" value="8"/>
</dbReference>
<dbReference type="InterPro" id="IPR011641">
    <property type="entry name" value="Tyr-kin_ephrin_A/B_rcpt-like"/>
</dbReference>